<dbReference type="STRING" id="1798381.A2721_02090"/>
<evidence type="ECO:0000313" key="1">
    <source>
        <dbReference type="EMBL" id="OGG17789.1"/>
    </source>
</evidence>
<sequence length="77" mass="8635">MTATIAITSNWQLHVPVAARKMLRMKKPGVVTVRAKSGQMIITPKKSRILTLGGSLNKNFRRKPVDVDKIRDSIDYS</sequence>
<dbReference type="Proteomes" id="UP000177871">
    <property type="component" value="Unassembled WGS sequence"/>
</dbReference>
<comment type="caution">
    <text evidence="1">The sequence shown here is derived from an EMBL/GenBank/DDBJ whole genome shotgun (WGS) entry which is preliminary data.</text>
</comment>
<gene>
    <name evidence="1" type="ORF">A2721_02090</name>
</gene>
<dbReference type="InterPro" id="IPR037914">
    <property type="entry name" value="SpoVT-AbrB_sf"/>
</dbReference>
<evidence type="ECO:0008006" key="3">
    <source>
        <dbReference type="Google" id="ProtNLM"/>
    </source>
</evidence>
<protein>
    <recommendedName>
        <fullName evidence="3">SpoVT-AbrB domain-containing protein</fullName>
    </recommendedName>
</protein>
<dbReference type="SUPFAM" id="SSF89447">
    <property type="entry name" value="AbrB/MazE/MraZ-like"/>
    <property type="match status" value="1"/>
</dbReference>
<organism evidence="1 2">
    <name type="scientific">Candidatus Gottesmanbacteria bacterium RIFCSPHIGHO2_01_FULL_47_48</name>
    <dbReference type="NCBI Taxonomy" id="1798381"/>
    <lineage>
        <taxon>Bacteria</taxon>
        <taxon>Candidatus Gottesmaniibacteriota</taxon>
    </lineage>
</organism>
<reference evidence="1 2" key="1">
    <citation type="journal article" date="2016" name="Nat. Commun.">
        <title>Thousands of microbial genomes shed light on interconnected biogeochemical processes in an aquifer system.</title>
        <authorList>
            <person name="Anantharaman K."/>
            <person name="Brown C.T."/>
            <person name="Hug L.A."/>
            <person name="Sharon I."/>
            <person name="Castelle C.J."/>
            <person name="Probst A.J."/>
            <person name="Thomas B.C."/>
            <person name="Singh A."/>
            <person name="Wilkins M.J."/>
            <person name="Karaoz U."/>
            <person name="Brodie E.L."/>
            <person name="Williams K.H."/>
            <person name="Hubbard S.S."/>
            <person name="Banfield J.F."/>
        </authorList>
    </citation>
    <scope>NUCLEOTIDE SEQUENCE [LARGE SCALE GENOMIC DNA]</scope>
</reference>
<dbReference type="AlphaFoldDB" id="A0A1F5ZZ97"/>
<evidence type="ECO:0000313" key="2">
    <source>
        <dbReference type="Proteomes" id="UP000177871"/>
    </source>
</evidence>
<name>A0A1F5ZZ97_9BACT</name>
<proteinExistence type="predicted"/>
<dbReference type="EMBL" id="MFJK01000016">
    <property type="protein sequence ID" value="OGG17789.1"/>
    <property type="molecule type" value="Genomic_DNA"/>
</dbReference>
<accession>A0A1F5ZZ97</accession>